<protein>
    <submittedName>
        <fullName evidence="1">Uncharacterized protein</fullName>
    </submittedName>
</protein>
<sequence>VRVTFYYINNDNSESLFFSRNGTHVTNDIFQYISRISIGSGLYKCCDSDIITSTINNS</sequence>
<comment type="caution">
    <text evidence="1">The sequence shown here is derived from an EMBL/GenBank/DDBJ whole genome shotgun (WGS) entry which is preliminary data.</text>
</comment>
<proteinExistence type="predicted"/>
<reference evidence="1" key="1">
    <citation type="journal article" date="2015" name="Nature">
        <title>Complex archaea that bridge the gap between prokaryotes and eukaryotes.</title>
        <authorList>
            <person name="Spang A."/>
            <person name="Saw J.H."/>
            <person name="Jorgensen S.L."/>
            <person name="Zaremba-Niedzwiedzka K."/>
            <person name="Martijn J."/>
            <person name="Lind A.E."/>
            <person name="van Eijk R."/>
            <person name="Schleper C."/>
            <person name="Guy L."/>
            <person name="Ettema T.J."/>
        </authorList>
    </citation>
    <scope>NUCLEOTIDE SEQUENCE</scope>
</reference>
<dbReference type="EMBL" id="LAZR01070434">
    <property type="protein sequence ID" value="KKK41000.1"/>
    <property type="molecule type" value="Genomic_DNA"/>
</dbReference>
<dbReference type="AlphaFoldDB" id="A0A0F8VYM0"/>
<name>A0A0F8VYM0_9ZZZZ</name>
<gene>
    <name evidence="1" type="ORF">LCGC14_2888590</name>
</gene>
<accession>A0A0F8VYM0</accession>
<feature type="non-terminal residue" evidence="1">
    <location>
        <position position="1"/>
    </location>
</feature>
<evidence type="ECO:0000313" key="1">
    <source>
        <dbReference type="EMBL" id="KKK41000.1"/>
    </source>
</evidence>
<organism evidence="1">
    <name type="scientific">marine sediment metagenome</name>
    <dbReference type="NCBI Taxonomy" id="412755"/>
    <lineage>
        <taxon>unclassified sequences</taxon>
        <taxon>metagenomes</taxon>
        <taxon>ecological metagenomes</taxon>
    </lineage>
</organism>